<dbReference type="EMBL" id="QRDZ01000013">
    <property type="protein sequence ID" value="RED76030.1"/>
    <property type="molecule type" value="Genomic_DNA"/>
</dbReference>
<sequence>MILIAVYIANIFLYHYEHAQKTHEMKVYMCLVYPYSIYLKQEPSQRQNF</sequence>
<evidence type="ECO:0000313" key="2">
    <source>
        <dbReference type="Proteomes" id="UP000256977"/>
    </source>
</evidence>
<accession>A0A3D9JPZ5</accession>
<gene>
    <name evidence="1" type="ORF">DFP98_11390</name>
</gene>
<organism evidence="1 2">
    <name type="scientific">Cohnella phaseoli</name>
    <dbReference type="NCBI Taxonomy" id="456490"/>
    <lineage>
        <taxon>Bacteria</taxon>
        <taxon>Bacillati</taxon>
        <taxon>Bacillota</taxon>
        <taxon>Bacilli</taxon>
        <taxon>Bacillales</taxon>
        <taxon>Paenibacillaceae</taxon>
        <taxon>Cohnella</taxon>
    </lineage>
</organism>
<comment type="caution">
    <text evidence="1">The sequence shown here is derived from an EMBL/GenBank/DDBJ whole genome shotgun (WGS) entry which is preliminary data.</text>
</comment>
<dbReference type="AlphaFoldDB" id="A0A3D9JPZ5"/>
<proteinExistence type="predicted"/>
<protein>
    <submittedName>
        <fullName evidence="1">Uncharacterized protein</fullName>
    </submittedName>
</protein>
<evidence type="ECO:0000313" key="1">
    <source>
        <dbReference type="EMBL" id="RED76030.1"/>
    </source>
</evidence>
<keyword evidence="2" id="KW-1185">Reference proteome</keyword>
<dbReference type="Proteomes" id="UP000256977">
    <property type="component" value="Unassembled WGS sequence"/>
</dbReference>
<name>A0A3D9JPZ5_9BACL</name>
<reference evidence="1 2" key="1">
    <citation type="submission" date="2018-07" db="EMBL/GenBank/DDBJ databases">
        <title>Genomic Encyclopedia of Type Strains, Phase III (KMG-III): the genomes of soil and plant-associated and newly described type strains.</title>
        <authorList>
            <person name="Whitman W."/>
        </authorList>
    </citation>
    <scope>NUCLEOTIDE SEQUENCE [LARGE SCALE GENOMIC DNA]</scope>
    <source>
        <strain evidence="1 2">CECT 7287</strain>
    </source>
</reference>